<dbReference type="AlphaFoldDB" id="B4IJX6"/>
<feature type="transmembrane region" description="Helical" evidence="10">
    <location>
        <begin position="96"/>
        <end position="118"/>
    </location>
</feature>
<dbReference type="STRING" id="7238.B4IJX6"/>
<keyword evidence="8 10" id="KW-0472">Membrane</keyword>
<keyword evidence="4 10" id="KW-0812">Transmembrane</keyword>
<keyword evidence="13" id="KW-1185">Reference proteome</keyword>
<dbReference type="InterPro" id="IPR045349">
    <property type="entry name" value="SLC41A1-3"/>
</dbReference>
<dbReference type="SUPFAM" id="SSF161093">
    <property type="entry name" value="MgtE membrane domain-like"/>
    <property type="match status" value="1"/>
</dbReference>
<name>B4IJX6_DROSE</name>
<keyword evidence="3" id="KW-0813">Transport</keyword>
<keyword evidence="6 10" id="KW-1133">Transmembrane helix</keyword>
<sequence>DPDNEKLSGLPHSTTGSLSSIITTSIASSEPDPGAVSGGGGGAGGAGGGGGGGNGGIGSGALVAADASSIAGINGSSEEKLALNRPGIKQEKWTTILLQVSIPFFLAGIGTIGAGIVLGRVEKWYVFKNVSELFILVPALLGLKGNLDMCLASRLSTQVNLGNMTSRQGVIRMIVGNIALVQVQATVASFLVAMFAVSVGAAMTGDFYFENMMLLTASAMFTATSSCFVLDFVCGCNPVLRRSTGLQSRQP</sequence>
<dbReference type="PhylomeDB" id="B4IJX6"/>
<accession>B4IJX6</accession>
<keyword evidence="7" id="KW-0406">Ion transport</keyword>
<dbReference type="HOGENOM" id="CLU_1109326_0_0_1"/>
<comment type="subcellular location">
    <subcellularLocation>
        <location evidence="1">Membrane</location>
        <topology evidence="1">Multi-pass membrane protein</topology>
    </subcellularLocation>
</comment>
<evidence type="ECO:0000313" key="13">
    <source>
        <dbReference type="Proteomes" id="UP000001292"/>
    </source>
</evidence>
<feature type="non-terminal residue" evidence="12">
    <location>
        <position position="1"/>
    </location>
</feature>
<dbReference type="GO" id="GO:0008324">
    <property type="term" value="F:monoatomic cation transmembrane transporter activity"/>
    <property type="evidence" value="ECO:0007669"/>
    <property type="project" value="InterPro"/>
</dbReference>
<dbReference type="PANTHER" id="PTHR16228:SF26">
    <property type="entry name" value="SOLUTE CARRIER FAMILY 41 MEMBER 1-LIKE PROTEIN"/>
    <property type="match status" value="1"/>
</dbReference>
<protein>
    <submittedName>
        <fullName evidence="12">GM21669</fullName>
    </submittedName>
</protein>
<feature type="compositionally biased region" description="Low complexity" evidence="9">
    <location>
        <begin position="13"/>
        <end position="29"/>
    </location>
</feature>
<keyword evidence="5" id="KW-0460">Magnesium</keyword>
<evidence type="ECO:0000256" key="5">
    <source>
        <dbReference type="ARBA" id="ARBA00022842"/>
    </source>
</evidence>
<evidence type="ECO:0000259" key="11">
    <source>
        <dbReference type="Pfam" id="PF01769"/>
    </source>
</evidence>
<dbReference type="Pfam" id="PF01769">
    <property type="entry name" value="MgtE"/>
    <property type="match status" value="1"/>
</dbReference>
<dbReference type="EMBL" id="CH480850">
    <property type="protein sequence ID" value="EDW51332.1"/>
    <property type="molecule type" value="Genomic_DNA"/>
</dbReference>
<organism evidence="13">
    <name type="scientific">Drosophila sechellia</name>
    <name type="common">Fruit fly</name>
    <dbReference type="NCBI Taxonomy" id="7238"/>
    <lineage>
        <taxon>Eukaryota</taxon>
        <taxon>Metazoa</taxon>
        <taxon>Ecdysozoa</taxon>
        <taxon>Arthropoda</taxon>
        <taxon>Hexapoda</taxon>
        <taxon>Insecta</taxon>
        <taxon>Pterygota</taxon>
        <taxon>Neoptera</taxon>
        <taxon>Endopterygota</taxon>
        <taxon>Diptera</taxon>
        <taxon>Brachycera</taxon>
        <taxon>Muscomorpha</taxon>
        <taxon>Ephydroidea</taxon>
        <taxon>Drosophilidae</taxon>
        <taxon>Drosophila</taxon>
        <taxon>Sophophora</taxon>
    </lineage>
</organism>
<evidence type="ECO:0000256" key="2">
    <source>
        <dbReference type="ARBA" id="ARBA00009749"/>
    </source>
</evidence>
<comment type="similarity">
    <text evidence="2">Belongs to the SLC41A transporter family.</text>
</comment>
<reference evidence="12 13" key="1">
    <citation type="journal article" date="2007" name="Nature">
        <title>Evolution of genes and genomes on the Drosophila phylogeny.</title>
        <authorList>
            <consortium name="Drosophila 12 Genomes Consortium"/>
            <person name="Clark A.G."/>
            <person name="Eisen M.B."/>
            <person name="Smith D.R."/>
            <person name="Bergman C.M."/>
            <person name="Oliver B."/>
            <person name="Markow T.A."/>
            <person name="Kaufman T.C."/>
            <person name="Kellis M."/>
            <person name="Gelbart W."/>
            <person name="Iyer V.N."/>
            <person name="Pollard D.A."/>
            <person name="Sackton T.B."/>
            <person name="Larracuente A.M."/>
            <person name="Singh N.D."/>
            <person name="Abad J.P."/>
            <person name="Abt D.N."/>
            <person name="Adryan B."/>
            <person name="Aguade M."/>
            <person name="Akashi H."/>
            <person name="Anderson W.W."/>
            <person name="Aquadro C.F."/>
            <person name="Ardell D.H."/>
            <person name="Arguello R."/>
            <person name="Artieri C.G."/>
            <person name="Barbash D.A."/>
            <person name="Barker D."/>
            <person name="Barsanti P."/>
            <person name="Batterham P."/>
            <person name="Batzoglou S."/>
            <person name="Begun D."/>
            <person name="Bhutkar A."/>
            <person name="Blanco E."/>
            <person name="Bosak S.A."/>
            <person name="Bradley R.K."/>
            <person name="Brand A.D."/>
            <person name="Brent M.R."/>
            <person name="Brooks A.N."/>
            <person name="Brown R.H."/>
            <person name="Butlin R.K."/>
            <person name="Caggese C."/>
            <person name="Calvi B.R."/>
            <person name="Bernardo de Carvalho A."/>
            <person name="Caspi A."/>
            <person name="Castrezana S."/>
            <person name="Celniker S.E."/>
            <person name="Chang J.L."/>
            <person name="Chapple C."/>
            <person name="Chatterji S."/>
            <person name="Chinwalla A."/>
            <person name="Civetta A."/>
            <person name="Clifton S.W."/>
            <person name="Comeron J.M."/>
            <person name="Costello J.C."/>
            <person name="Coyne J.A."/>
            <person name="Daub J."/>
            <person name="David R.G."/>
            <person name="Delcher A.L."/>
            <person name="Delehaunty K."/>
            <person name="Do C.B."/>
            <person name="Ebling H."/>
            <person name="Edwards K."/>
            <person name="Eickbush T."/>
            <person name="Evans J.D."/>
            <person name="Filipski A."/>
            <person name="Findeiss S."/>
            <person name="Freyhult E."/>
            <person name="Fulton L."/>
            <person name="Fulton R."/>
            <person name="Garcia A.C."/>
            <person name="Gardiner A."/>
            <person name="Garfield D.A."/>
            <person name="Garvin B.E."/>
            <person name="Gibson G."/>
            <person name="Gilbert D."/>
            <person name="Gnerre S."/>
            <person name="Godfrey J."/>
            <person name="Good R."/>
            <person name="Gotea V."/>
            <person name="Gravely B."/>
            <person name="Greenberg A.J."/>
            <person name="Griffiths-Jones S."/>
            <person name="Gross S."/>
            <person name="Guigo R."/>
            <person name="Gustafson E.A."/>
            <person name="Haerty W."/>
            <person name="Hahn M.W."/>
            <person name="Halligan D.L."/>
            <person name="Halpern A.L."/>
            <person name="Halter G.M."/>
            <person name="Han M.V."/>
            <person name="Heger A."/>
            <person name="Hillier L."/>
            <person name="Hinrichs A.S."/>
            <person name="Holmes I."/>
            <person name="Hoskins R.A."/>
            <person name="Hubisz M.J."/>
            <person name="Hultmark D."/>
            <person name="Huntley M.A."/>
            <person name="Jaffe D.B."/>
            <person name="Jagadeeshan S."/>
            <person name="Jeck W.R."/>
            <person name="Johnson J."/>
            <person name="Jones C.D."/>
            <person name="Jordan W.C."/>
            <person name="Karpen G.H."/>
            <person name="Kataoka E."/>
            <person name="Keightley P.D."/>
            <person name="Kheradpour P."/>
            <person name="Kirkness E.F."/>
            <person name="Koerich L.B."/>
            <person name="Kristiansen K."/>
            <person name="Kudrna D."/>
            <person name="Kulathinal R.J."/>
            <person name="Kumar S."/>
            <person name="Kwok R."/>
            <person name="Lander E."/>
            <person name="Langley C.H."/>
            <person name="Lapoint R."/>
            <person name="Lazzaro B.P."/>
            <person name="Lee S.J."/>
            <person name="Levesque L."/>
            <person name="Li R."/>
            <person name="Lin C.F."/>
            <person name="Lin M.F."/>
            <person name="Lindblad-Toh K."/>
            <person name="Llopart A."/>
            <person name="Long M."/>
            <person name="Low L."/>
            <person name="Lozovsky E."/>
            <person name="Lu J."/>
            <person name="Luo M."/>
            <person name="Machado C.A."/>
            <person name="Makalowski W."/>
            <person name="Marzo M."/>
            <person name="Matsuda M."/>
            <person name="Matzkin L."/>
            <person name="McAllister B."/>
            <person name="McBride C.S."/>
            <person name="McKernan B."/>
            <person name="McKernan K."/>
            <person name="Mendez-Lago M."/>
            <person name="Minx P."/>
            <person name="Mollenhauer M.U."/>
            <person name="Montooth K."/>
            <person name="Mount S.M."/>
            <person name="Mu X."/>
            <person name="Myers E."/>
            <person name="Negre B."/>
            <person name="Newfeld S."/>
            <person name="Nielsen R."/>
            <person name="Noor M.A."/>
            <person name="O'Grady P."/>
            <person name="Pachter L."/>
            <person name="Papaceit M."/>
            <person name="Parisi M.J."/>
            <person name="Parisi M."/>
            <person name="Parts L."/>
            <person name="Pedersen J.S."/>
            <person name="Pesole G."/>
            <person name="Phillippy A.M."/>
            <person name="Ponting C.P."/>
            <person name="Pop M."/>
            <person name="Porcelli D."/>
            <person name="Powell J.R."/>
            <person name="Prohaska S."/>
            <person name="Pruitt K."/>
            <person name="Puig M."/>
            <person name="Quesneville H."/>
            <person name="Ram K.R."/>
            <person name="Rand D."/>
            <person name="Rasmussen M.D."/>
            <person name="Reed L.K."/>
            <person name="Reenan R."/>
            <person name="Reily A."/>
            <person name="Remington K.A."/>
            <person name="Rieger T.T."/>
            <person name="Ritchie M.G."/>
            <person name="Robin C."/>
            <person name="Rogers Y.H."/>
            <person name="Rohde C."/>
            <person name="Rozas J."/>
            <person name="Rubenfield M.J."/>
            <person name="Ruiz A."/>
            <person name="Russo S."/>
            <person name="Salzberg S.L."/>
            <person name="Sanchez-Gracia A."/>
            <person name="Saranga D.J."/>
            <person name="Sato H."/>
            <person name="Schaeffer S.W."/>
            <person name="Schatz M.C."/>
            <person name="Schlenke T."/>
            <person name="Schwartz R."/>
            <person name="Segarra C."/>
            <person name="Singh R.S."/>
            <person name="Sirot L."/>
            <person name="Sirota M."/>
            <person name="Sisneros N.B."/>
            <person name="Smith C.D."/>
            <person name="Smith T.F."/>
            <person name="Spieth J."/>
            <person name="Stage D.E."/>
            <person name="Stark A."/>
            <person name="Stephan W."/>
            <person name="Strausberg R.L."/>
            <person name="Strempel S."/>
            <person name="Sturgill D."/>
            <person name="Sutton G."/>
            <person name="Sutton G.G."/>
            <person name="Tao W."/>
            <person name="Teichmann S."/>
            <person name="Tobari Y.N."/>
            <person name="Tomimura Y."/>
            <person name="Tsolas J.M."/>
            <person name="Valente V.L."/>
            <person name="Venter E."/>
            <person name="Venter J.C."/>
            <person name="Vicario S."/>
            <person name="Vieira F.G."/>
            <person name="Vilella A.J."/>
            <person name="Villasante A."/>
            <person name="Walenz B."/>
            <person name="Wang J."/>
            <person name="Wasserman M."/>
            <person name="Watts T."/>
            <person name="Wilson D."/>
            <person name="Wilson R.K."/>
            <person name="Wing R.A."/>
            <person name="Wolfner M.F."/>
            <person name="Wong A."/>
            <person name="Wong G.K."/>
            <person name="Wu C.I."/>
            <person name="Wu G."/>
            <person name="Yamamoto D."/>
            <person name="Yang H.P."/>
            <person name="Yang S.P."/>
            <person name="Yorke J.A."/>
            <person name="Yoshida K."/>
            <person name="Zdobnov E."/>
            <person name="Zhang P."/>
            <person name="Zhang Y."/>
            <person name="Zimin A.V."/>
            <person name="Baldwin J."/>
            <person name="Abdouelleil A."/>
            <person name="Abdulkadir J."/>
            <person name="Abebe A."/>
            <person name="Abera B."/>
            <person name="Abreu J."/>
            <person name="Acer S.C."/>
            <person name="Aftuck L."/>
            <person name="Alexander A."/>
            <person name="An P."/>
            <person name="Anderson E."/>
            <person name="Anderson S."/>
            <person name="Arachi H."/>
            <person name="Azer M."/>
            <person name="Bachantsang P."/>
            <person name="Barry A."/>
            <person name="Bayul T."/>
            <person name="Berlin A."/>
            <person name="Bessette D."/>
            <person name="Bloom T."/>
            <person name="Blye J."/>
            <person name="Boguslavskiy L."/>
            <person name="Bonnet C."/>
            <person name="Boukhgalter B."/>
            <person name="Bourzgui I."/>
            <person name="Brown A."/>
            <person name="Cahill P."/>
            <person name="Channer S."/>
            <person name="Cheshatsang Y."/>
            <person name="Chuda L."/>
            <person name="Citroen M."/>
            <person name="Collymore A."/>
            <person name="Cooke P."/>
            <person name="Costello M."/>
            <person name="D'Aco K."/>
            <person name="Daza R."/>
            <person name="De Haan G."/>
            <person name="DeGray S."/>
            <person name="DeMaso C."/>
            <person name="Dhargay N."/>
            <person name="Dooley K."/>
            <person name="Dooley E."/>
            <person name="Doricent M."/>
            <person name="Dorje P."/>
            <person name="Dorjee K."/>
            <person name="Dupes A."/>
            <person name="Elong R."/>
            <person name="Falk J."/>
            <person name="Farina A."/>
            <person name="Faro S."/>
            <person name="Ferguson D."/>
            <person name="Fisher S."/>
            <person name="Foley C.D."/>
            <person name="Franke A."/>
            <person name="Friedrich D."/>
            <person name="Gadbois L."/>
            <person name="Gearin G."/>
            <person name="Gearin C.R."/>
            <person name="Giannoukos G."/>
            <person name="Goode T."/>
            <person name="Graham J."/>
            <person name="Grandbois E."/>
            <person name="Grewal S."/>
            <person name="Gyaltsen K."/>
            <person name="Hafez N."/>
            <person name="Hagos B."/>
            <person name="Hall J."/>
            <person name="Henson C."/>
            <person name="Hollinger A."/>
            <person name="Honan T."/>
            <person name="Huard M.D."/>
            <person name="Hughes L."/>
            <person name="Hurhula B."/>
            <person name="Husby M.E."/>
            <person name="Kamat A."/>
            <person name="Kanga B."/>
            <person name="Kashin S."/>
            <person name="Khazanovich D."/>
            <person name="Kisner P."/>
            <person name="Lance K."/>
            <person name="Lara M."/>
            <person name="Lee W."/>
            <person name="Lennon N."/>
            <person name="Letendre F."/>
            <person name="LeVine R."/>
            <person name="Lipovsky A."/>
            <person name="Liu X."/>
            <person name="Liu J."/>
            <person name="Liu S."/>
            <person name="Lokyitsang T."/>
            <person name="Lokyitsang Y."/>
            <person name="Lubonja R."/>
            <person name="Lui A."/>
            <person name="MacDonald P."/>
            <person name="Magnisalis V."/>
            <person name="Maru K."/>
            <person name="Matthews C."/>
            <person name="McCusker W."/>
            <person name="McDonough S."/>
            <person name="Mehta T."/>
            <person name="Meldrim J."/>
            <person name="Meneus L."/>
            <person name="Mihai O."/>
            <person name="Mihalev A."/>
            <person name="Mihova T."/>
            <person name="Mittelman R."/>
            <person name="Mlenga V."/>
            <person name="Montmayeur A."/>
            <person name="Mulrain L."/>
            <person name="Navidi A."/>
            <person name="Naylor J."/>
            <person name="Negash T."/>
            <person name="Nguyen T."/>
            <person name="Nguyen N."/>
            <person name="Nicol R."/>
            <person name="Norbu C."/>
            <person name="Norbu N."/>
            <person name="Novod N."/>
            <person name="O'Neill B."/>
            <person name="Osman S."/>
            <person name="Markiewicz E."/>
            <person name="Oyono O.L."/>
            <person name="Patti C."/>
            <person name="Phunkhang P."/>
            <person name="Pierre F."/>
            <person name="Priest M."/>
            <person name="Raghuraman S."/>
            <person name="Rege F."/>
            <person name="Reyes R."/>
            <person name="Rise C."/>
            <person name="Rogov P."/>
            <person name="Ross K."/>
            <person name="Ryan E."/>
            <person name="Settipalli S."/>
            <person name="Shea T."/>
            <person name="Sherpa N."/>
            <person name="Shi L."/>
            <person name="Shih D."/>
            <person name="Sparrow T."/>
            <person name="Spaulding J."/>
            <person name="Stalker J."/>
            <person name="Stange-Thomann N."/>
            <person name="Stavropoulos S."/>
            <person name="Stone C."/>
            <person name="Strader C."/>
            <person name="Tesfaye S."/>
            <person name="Thomson T."/>
            <person name="Thoulutsang Y."/>
            <person name="Thoulutsang D."/>
            <person name="Topham K."/>
            <person name="Topping I."/>
            <person name="Tsamla T."/>
            <person name="Vassiliev H."/>
            <person name="Vo A."/>
            <person name="Wangchuk T."/>
            <person name="Wangdi T."/>
            <person name="Weiand M."/>
            <person name="Wilkinson J."/>
            <person name="Wilson A."/>
            <person name="Yadav S."/>
            <person name="Young G."/>
            <person name="Yu Q."/>
            <person name="Zembek L."/>
            <person name="Zhong D."/>
            <person name="Zimmer A."/>
            <person name="Zwirko Z."/>
            <person name="Jaffe D.B."/>
            <person name="Alvarez P."/>
            <person name="Brockman W."/>
            <person name="Butler J."/>
            <person name="Chin C."/>
            <person name="Gnerre S."/>
            <person name="Grabherr M."/>
            <person name="Kleber M."/>
            <person name="Mauceli E."/>
            <person name="MacCallum I."/>
        </authorList>
    </citation>
    <scope>NUCLEOTIDE SEQUENCE [LARGE SCALE GENOMIC DNA]</scope>
    <source>
        <strain evidence="13">Rob3c / Tucson 14021-0248.25</strain>
    </source>
</reference>
<proteinExistence type="inferred from homology"/>
<evidence type="ECO:0000313" key="12">
    <source>
        <dbReference type="EMBL" id="EDW51332.1"/>
    </source>
</evidence>
<dbReference type="GO" id="GO:0005886">
    <property type="term" value="C:plasma membrane"/>
    <property type="evidence" value="ECO:0007669"/>
    <property type="project" value="TreeGrafter"/>
</dbReference>
<feature type="region of interest" description="Disordered" evidence="9">
    <location>
        <begin position="1"/>
        <end position="43"/>
    </location>
</feature>
<evidence type="ECO:0000256" key="9">
    <source>
        <dbReference type="SAM" id="MobiDB-lite"/>
    </source>
</evidence>
<dbReference type="PANTHER" id="PTHR16228">
    <property type="entry name" value="DIVALENT CATION TRANSPORTER SOLUTE CARRIER FAMILY 41"/>
    <property type="match status" value="1"/>
</dbReference>
<dbReference type="FunFam" id="1.10.357.20:FF:000001">
    <property type="entry name" value="Solute carrier family 41 member 2"/>
    <property type="match status" value="1"/>
</dbReference>
<dbReference type="Proteomes" id="UP000001292">
    <property type="component" value="Unassembled WGS sequence"/>
</dbReference>
<evidence type="ECO:0000256" key="3">
    <source>
        <dbReference type="ARBA" id="ARBA00022448"/>
    </source>
</evidence>
<feature type="transmembrane region" description="Helical" evidence="10">
    <location>
        <begin position="217"/>
        <end position="240"/>
    </location>
</feature>
<evidence type="ECO:0000256" key="4">
    <source>
        <dbReference type="ARBA" id="ARBA00022692"/>
    </source>
</evidence>
<evidence type="ECO:0000256" key="7">
    <source>
        <dbReference type="ARBA" id="ARBA00023065"/>
    </source>
</evidence>
<dbReference type="InterPro" id="IPR006667">
    <property type="entry name" value="SLC41_membr_dom"/>
</dbReference>
<evidence type="ECO:0000256" key="10">
    <source>
        <dbReference type="SAM" id="Phobius"/>
    </source>
</evidence>
<evidence type="ECO:0000256" key="6">
    <source>
        <dbReference type="ARBA" id="ARBA00022989"/>
    </source>
</evidence>
<dbReference type="InterPro" id="IPR036739">
    <property type="entry name" value="SLC41_membr_dom_sf"/>
</dbReference>
<gene>
    <name evidence="12" type="primary">Dsec\GM21669</name>
    <name evidence="12" type="ORF">Dsec_GM21669</name>
</gene>
<feature type="domain" description="SLC41A/MgtE integral membrane" evidence="11">
    <location>
        <begin position="137"/>
        <end position="233"/>
    </location>
</feature>
<evidence type="ECO:0000256" key="8">
    <source>
        <dbReference type="ARBA" id="ARBA00023136"/>
    </source>
</evidence>
<dbReference type="Gene3D" id="1.10.357.20">
    <property type="entry name" value="SLC41 divalent cation transporters, integral membrane domain"/>
    <property type="match status" value="1"/>
</dbReference>
<evidence type="ECO:0000256" key="1">
    <source>
        <dbReference type="ARBA" id="ARBA00004141"/>
    </source>
</evidence>
<feature type="transmembrane region" description="Helical" evidence="10">
    <location>
        <begin position="174"/>
        <end position="197"/>
    </location>
</feature>